<dbReference type="EMBL" id="CP048029">
    <property type="protein sequence ID" value="QIK37821.1"/>
    <property type="molecule type" value="Genomic_DNA"/>
</dbReference>
<dbReference type="Proteomes" id="UP000502699">
    <property type="component" value="Chromosome"/>
</dbReference>
<sequence length="149" mass="16582">MSEYLTQLAAAGVEVKDSNPRALAPAWRLPLAPEHWGQAAQVAQAMGLRHAGLWADVRDGEDESEAIEVYACLEQAGQYLVLVTQVPLAEPRLSSHSHCYPGVNRLERHAHDLTGLDWLDQPDNRRAPLRLFTRLETATLGGYSTNRWT</sequence>
<reference evidence="3" key="1">
    <citation type="submission" date="2020-01" db="EMBL/GenBank/DDBJ databases">
        <title>Caldichromatium gen. nov., sp. nov., a thermophilic purple sulfur bacterium member of the family Chromatiaceae isolated from Nakabusa hot spring, Japan.</title>
        <authorList>
            <person name="Saini M.K."/>
            <person name="Hanada S."/>
            <person name="Tank M."/>
        </authorList>
    </citation>
    <scope>NUCLEOTIDE SEQUENCE [LARGE SCALE GENOMIC DNA]</scope>
    <source>
        <strain evidence="3">No.7</strain>
    </source>
</reference>
<gene>
    <name evidence="2" type="ORF">GWK36_07305</name>
</gene>
<dbReference type="Pfam" id="PF00329">
    <property type="entry name" value="Complex1_30kDa"/>
    <property type="match status" value="1"/>
</dbReference>
<feature type="domain" description="NADH:ubiquinone oxidoreductase 30kDa subunit" evidence="1">
    <location>
        <begin position="32"/>
        <end position="127"/>
    </location>
</feature>
<dbReference type="GO" id="GO:0008137">
    <property type="term" value="F:NADH dehydrogenase (ubiquinone) activity"/>
    <property type="evidence" value="ECO:0007669"/>
    <property type="project" value="InterPro"/>
</dbReference>
<dbReference type="Gene3D" id="3.30.460.80">
    <property type="entry name" value="NADH:ubiquinone oxidoreductase, 30kDa subunit"/>
    <property type="match status" value="1"/>
</dbReference>
<evidence type="ECO:0000259" key="1">
    <source>
        <dbReference type="Pfam" id="PF00329"/>
    </source>
</evidence>
<evidence type="ECO:0000313" key="2">
    <source>
        <dbReference type="EMBL" id="QIK37821.1"/>
    </source>
</evidence>
<dbReference type="SUPFAM" id="SSF143243">
    <property type="entry name" value="Nqo5-like"/>
    <property type="match status" value="1"/>
</dbReference>
<name>A0A6G7VCS5_9GAMM</name>
<dbReference type="InterPro" id="IPR037232">
    <property type="entry name" value="NADH_quin_OxRdtase_su_C/D-like"/>
</dbReference>
<evidence type="ECO:0000313" key="3">
    <source>
        <dbReference type="Proteomes" id="UP000502699"/>
    </source>
</evidence>
<organism evidence="2 3">
    <name type="scientific">Caldichromatium japonicum</name>
    <dbReference type="NCBI Taxonomy" id="2699430"/>
    <lineage>
        <taxon>Bacteria</taxon>
        <taxon>Pseudomonadati</taxon>
        <taxon>Pseudomonadota</taxon>
        <taxon>Gammaproteobacteria</taxon>
        <taxon>Chromatiales</taxon>
        <taxon>Chromatiaceae</taxon>
        <taxon>Caldichromatium</taxon>
    </lineage>
</organism>
<dbReference type="AlphaFoldDB" id="A0A6G7VCS5"/>
<proteinExistence type="predicted"/>
<dbReference type="KEGG" id="cjap:GWK36_07305"/>
<dbReference type="InterPro" id="IPR001268">
    <property type="entry name" value="NADH_UbQ_OxRdtase_30kDa_su"/>
</dbReference>
<accession>A0A6G7VCS5</accession>
<keyword evidence="3" id="KW-1185">Reference proteome</keyword>
<protein>
    <submittedName>
        <fullName evidence="2">NADH-quinone oxidoreductase subunit C</fullName>
    </submittedName>
</protein>